<evidence type="ECO:0000256" key="3">
    <source>
        <dbReference type="SAM" id="MobiDB-lite"/>
    </source>
</evidence>
<evidence type="ECO:0000313" key="6">
    <source>
        <dbReference type="Proteomes" id="UP000590412"/>
    </source>
</evidence>
<dbReference type="Pfam" id="PF04825">
    <property type="entry name" value="Rad21_Rec8_N"/>
    <property type="match status" value="1"/>
</dbReference>
<comment type="caution">
    <text evidence="5">The sequence shown here is derived from an EMBL/GenBank/DDBJ whole genome shotgun (WGS) entry which is preliminary data.</text>
</comment>
<sequence length="594" mass="66933">MDIITNQSRGLHTAWLLSTLGSKTSSRNKIIRKDDLLNISIPELCKELINCHRDSIAGFNIRFSSNVLHGISILYGSKITHVLSEVTHVQLRLQNAYFQLSTKRCDQLMKHDGARGLKRADFLENDYAFYVEHDLMQLCDVSGLEIEDNPDTKRRKLEIAELDLREFTIFDNTGEVTSTSGGAGLGPFGVAIDDHMEMDFSEASLALPNAHRRLVDDELVNLQFNEDGEILEIGQPEVTTDLSLSVGKEVELSRRLLEDDSVERVASYGGSHSTEEENFDVAVQDLVFQAGASPERQHPNLQATGSTSFRIPKRKIVIDENTSLTRESIINHYDSYATIMKYKSSFVPQRRQVQQVYQELNMTNFRPWANGNNGIRNSNSSSIEESINRTMGIFHRTEIMANEASEQARNSQLAMEVERSRILQSYDDDELSGNLEEIGHRNSDGVETHFDATVLDLDFNFDDESRLEEREQEGDGALVESSSFSLSSDDKNLQPNLTPRLKKLIKYFVQRSVDLGKSNNSQGKECVLTFTELVPVRDENEINTKKIAAGVFSSILFLANKNIVSISVEPHKRTEINLVRSDDIKLTLHAQIAP</sequence>
<dbReference type="GO" id="GO:0003682">
    <property type="term" value="F:chromatin binding"/>
    <property type="evidence" value="ECO:0007669"/>
    <property type="project" value="TreeGrafter"/>
</dbReference>
<name>A0A8X7NQB1_CANPA</name>
<reference evidence="5" key="1">
    <citation type="submission" date="2020-03" db="EMBL/GenBank/DDBJ databases">
        <title>FDA dAtabase for Regulatory Grade micrObial Sequences (FDA-ARGOS): Supporting development and validation of Infectious Disease Dx tests.</title>
        <authorList>
            <person name="Campos J."/>
            <person name="Goldberg B."/>
            <person name="Tallon L."/>
            <person name="Sadzewicz L."/>
            <person name="Vavikolanu K."/>
            <person name="Mehta A."/>
            <person name="Aluvathingal J."/>
            <person name="Nadendla S."/>
            <person name="Nandy P."/>
            <person name="Geyer C."/>
            <person name="Yan Y."/>
            <person name="Sichtig H."/>
        </authorList>
    </citation>
    <scope>NUCLEOTIDE SEQUENCE [LARGE SCALE GENOMIC DNA]</scope>
    <source>
        <strain evidence="5">FDAARGOS_652</strain>
    </source>
</reference>
<dbReference type="PANTHER" id="PTHR12585">
    <property type="entry name" value="SCC1 / RAD21 FAMILY MEMBER"/>
    <property type="match status" value="1"/>
</dbReference>
<dbReference type="GO" id="GO:0030892">
    <property type="term" value="C:mitotic cohesin complex"/>
    <property type="evidence" value="ECO:0007669"/>
    <property type="project" value="TreeGrafter"/>
</dbReference>
<dbReference type="Proteomes" id="UP000590412">
    <property type="component" value="Unassembled WGS sequence"/>
</dbReference>
<dbReference type="AlphaFoldDB" id="A0A8X7NQB1"/>
<evidence type="ECO:0000256" key="2">
    <source>
        <dbReference type="ARBA" id="ARBA00023242"/>
    </source>
</evidence>
<evidence type="ECO:0000259" key="4">
    <source>
        <dbReference type="Pfam" id="PF04825"/>
    </source>
</evidence>
<dbReference type="InterPro" id="IPR039781">
    <property type="entry name" value="Rad21/Rec8-like"/>
</dbReference>
<protein>
    <submittedName>
        <fullName evidence="5">N terminus of Rad21 / Rec8 like family protein</fullName>
    </submittedName>
</protein>
<keyword evidence="2" id="KW-0539">Nucleus</keyword>
<dbReference type="EMBL" id="JABWAB010000003">
    <property type="protein sequence ID" value="KAF6057395.1"/>
    <property type="molecule type" value="Genomic_DNA"/>
</dbReference>
<proteinExistence type="predicted"/>
<comment type="subcellular location">
    <subcellularLocation>
        <location evidence="1">Nucleus</location>
    </subcellularLocation>
</comment>
<dbReference type="GO" id="GO:0007064">
    <property type="term" value="P:mitotic sister chromatid cohesion"/>
    <property type="evidence" value="ECO:0007669"/>
    <property type="project" value="TreeGrafter"/>
</dbReference>
<dbReference type="GO" id="GO:0005634">
    <property type="term" value="C:nucleus"/>
    <property type="evidence" value="ECO:0007669"/>
    <property type="project" value="UniProtKB-SubCell"/>
</dbReference>
<accession>A0A8X7NQB1</accession>
<feature type="region of interest" description="Disordered" evidence="3">
    <location>
        <begin position="466"/>
        <end position="491"/>
    </location>
</feature>
<organism evidence="5 6">
    <name type="scientific">Candida parapsilosis</name>
    <name type="common">Yeast</name>
    <dbReference type="NCBI Taxonomy" id="5480"/>
    <lineage>
        <taxon>Eukaryota</taxon>
        <taxon>Fungi</taxon>
        <taxon>Dikarya</taxon>
        <taxon>Ascomycota</taxon>
        <taxon>Saccharomycotina</taxon>
        <taxon>Pichiomycetes</taxon>
        <taxon>Debaryomycetaceae</taxon>
        <taxon>Candida/Lodderomyces clade</taxon>
        <taxon>Candida</taxon>
    </lineage>
</organism>
<dbReference type="InterPro" id="IPR006910">
    <property type="entry name" value="Rad21_Rec8_N"/>
</dbReference>
<evidence type="ECO:0000256" key="1">
    <source>
        <dbReference type="ARBA" id="ARBA00004123"/>
    </source>
</evidence>
<dbReference type="CDD" id="cd21790">
    <property type="entry name" value="Rad21_Rec8_M_ScRec8p-like"/>
    <property type="match status" value="1"/>
</dbReference>
<evidence type="ECO:0000313" key="5">
    <source>
        <dbReference type="EMBL" id="KAF6057395.1"/>
    </source>
</evidence>
<dbReference type="PANTHER" id="PTHR12585:SF69">
    <property type="entry name" value="FI11703P"/>
    <property type="match status" value="1"/>
</dbReference>
<gene>
    <name evidence="5" type="ORF">FOB60_001950</name>
</gene>
<feature type="domain" description="Rad21/Rec8-like protein N-terminal" evidence="4">
    <location>
        <begin position="3"/>
        <end position="101"/>
    </location>
</feature>